<evidence type="ECO:0000313" key="2">
    <source>
        <dbReference type="Proteomes" id="UP001259659"/>
    </source>
</evidence>
<gene>
    <name evidence="1" type="ORF">NDI56_03770</name>
</gene>
<dbReference type="RefSeq" id="WP_310918092.1">
    <property type="nucleotide sequence ID" value="NZ_JAMQON010000001.1"/>
</dbReference>
<accession>A0ABU2F9E4</accession>
<name>A0ABU2F9E4_9EURY</name>
<reference evidence="1 2" key="1">
    <citation type="submission" date="2022-06" db="EMBL/GenBank/DDBJ databases">
        <title>Haloarcula sp. a new haloarchaeum isolate from saline soil.</title>
        <authorList>
            <person name="Strakova D."/>
            <person name="Galisteo C."/>
            <person name="Sanchez-Porro C."/>
            <person name="Ventosa A."/>
        </authorList>
    </citation>
    <scope>NUCLEOTIDE SEQUENCE [LARGE SCALE GENOMIC DNA]</scope>
    <source>
        <strain evidence="1 2">S1CR25-12</strain>
    </source>
</reference>
<evidence type="ECO:0000313" key="1">
    <source>
        <dbReference type="EMBL" id="MDS0258528.1"/>
    </source>
</evidence>
<dbReference type="Proteomes" id="UP001259659">
    <property type="component" value="Unassembled WGS sequence"/>
</dbReference>
<comment type="caution">
    <text evidence="1">The sequence shown here is derived from an EMBL/GenBank/DDBJ whole genome shotgun (WGS) entry which is preliminary data.</text>
</comment>
<dbReference type="EMBL" id="JAMQON010000001">
    <property type="protein sequence ID" value="MDS0258528.1"/>
    <property type="molecule type" value="Genomic_DNA"/>
</dbReference>
<organism evidence="1 2">
    <name type="scientific">Haloarcula saliterrae</name>
    <dbReference type="NCBI Taxonomy" id="2950534"/>
    <lineage>
        <taxon>Archaea</taxon>
        <taxon>Methanobacteriati</taxon>
        <taxon>Methanobacteriota</taxon>
        <taxon>Stenosarchaea group</taxon>
        <taxon>Halobacteria</taxon>
        <taxon>Halobacteriales</taxon>
        <taxon>Haloarculaceae</taxon>
        <taxon>Haloarcula</taxon>
    </lineage>
</organism>
<sequence>MSDNDSGGGGGTTIGIWVGEDDTLVEEFDNVVGHRPDYSRSESIKQAMDLYADIWDILDGTEGYDPAEIDIDAWVRQAVLAQIRAEERVE</sequence>
<proteinExistence type="predicted"/>
<evidence type="ECO:0008006" key="3">
    <source>
        <dbReference type="Google" id="ProtNLM"/>
    </source>
</evidence>
<protein>
    <recommendedName>
        <fullName evidence="3">Type II toxin-antitoxin system HicB family antitoxin</fullName>
    </recommendedName>
</protein>
<keyword evidence="2" id="KW-1185">Reference proteome</keyword>